<keyword evidence="2" id="KW-1185">Reference proteome</keyword>
<evidence type="ECO:0000313" key="1">
    <source>
        <dbReference type="EMBL" id="THC96608.1"/>
    </source>
</evidence>
<dbReference type="VEuPathDB" id="FungiDB:EYZ11_003900"/>
<gene>
    <name evidence="1" type="ORF">EYZ11_003900</name>
</gene>
<dbReference type="Gene3D" id="3.40.50.720">
    <property type="entry name" value="NAD(P)-binding Rossmann-like Domain"/>
    <property type="match status" value="1"/>
</dbReference>
<dbReference type="Proteomes" id="UP000308092">
    <property type="component" value="Unassembled WGS sequence"/>
</dbReference>
<evidence type="ECO:0008006" key="3">
    <source>
        <dbReference type="Google" id="ProtNLM"/>
    </source>
</evidence>
<dbReference type="STRING" id="1220188.A0A4S3JP88"/>
<dbReference type="EMBL" id="SOSA01000106">
    <property type="protein sequence ID" value="THC96608.1"/>
    <property type="molecule type" value="Genomic_DNA"/>
</dbReference>
<organism evidence="1 2">
    <name type="scientific">Aspergillus tanneri</name>
    <dbReference type="NCBI Taxonomy" id="1220188"/>
    <lineage>
        <taxon>Eukaryota</taxon>
        <taxon>Fungi</taxon>
        <taxon>Dikarya</taxon>
        <taxon>Ascomycota</taxon>
        <taxon>Pezizomycotina</taxon>
        <taxon>Eurotiomycetes</taxon>
        <taxon>Eurotiomycetidae</taxon>
        <taxon>Eurotiales</taxon>
        <taxon>Aspergillaceae</taxon>
        <taxon>Aspergillus</taxon>
        <taxon>Aspergillus subgen. Circumdati</taxon>
    </lineage>
</organism>
<name>A0A4S3JP88_9EURO</name>
<proteinExistence type="predicted"/>
<accession>A0A4S3JP88</accession>
<sequence length="141" mass="15479">MALFSRNILVIGAGELGYEVLRFLTQHPNCHGATLSVLLRPASVSSENPSKQKELDRLRQMGVHIVLGDIVENAQNALVQDPENSLLKYQIVFGQGRGVSWDLSTTWNHQRGIRATTAEDWAKDNLAPNANGTSESESLVV</sequence>
<comment type="caution">
    <text evidence="1">The sequence shown here is derived from an EMBL/GenBank/DDBJ whole genome shotgun (WGS) entry which is preliminary data.</text>
</comment>
<protein>
    <recommendedName>
        <fullName evidence="3">NmrA-like domain-containing protein</fullName>
    </recommendedName>
</protein>
<evidence type="ECO:0000313" key="2">
    <source>
        <dbReference type="Proteomes" id="UP000308092"/>
    </source>
</evidence>
<dbReference type="AlphaFoldDB" id="A0A4S3JP88"/>
<reference evidence="1 2" key="1">
    <citation type="submission" date="2019-03" db="EMBL/GenBank/DDBJ databases">
        <title>The genome sequence of a newly discovered highly antifungal drug resistant Aspergillus species, Aspergillus tanneri NIH 1004.</title>
        <authorList>
            <person name="Mounaud S."/>
            <person name="Singh I."/>
            <person name="Joardar V."/>
            <person name="Pakala S."/>
            <person name="Pakala S."/>
            <person name="Venepally P."/>
            <person name="Hoover J."/>
            <person name="Nierman W."/>
            <person name="Chung J."/>
            <person name="Losada L."/>
        </authorList>
    </citation>
    <scope>NUCLEOTIDE SEQUENCE [LARGE SCALE GENOMIC DNA]</scope>
    <source>
        <strain evidence="1 2">NIH1004</strain>
    </source>
</reference>